<dbReference type="Pfam" id="PF00009">
    <property type="entry name" value="GTP_EFTU"/>
    <property type="match status" value="1"/>
</dbReference>
<dbReference type="NCBIfam" id="TIGR00231">
    <property type="entry name" value="small_GTP"/>
    <property type="match status" value="1"/>
</dbReference>
<dbReference type="InterPro" id="IPR009000">
    <property type="entry name" value="Transl_B-barrel_sf"/>
</dbReference>
<sequence>MIHVKNVVPAYQAVVGLAGHVDHGKTALIEALTGIVTARPHEQALGMTQDLGFAHFQDDDGNTIGVIDVPGHERYLRNMVAGVWHLNALILVVAADEGWMPMTTSHVQVAHAMGIEEIIVCINKRDKVSPERLAEIEEQALENVMEMTELVPELVSVSALHQDNIPALRQLVIETVARTRTAPESCASHSEPEHSGDVNPPLLYVDRAFVVNGIGTIVTGTLAQGCLRIGDKVRCYPLGKVGTVRSIQAYHQQLDSVSGTCRVAVNIKGLTRKEVGRGHLLTGTESVIMQTEHCVVRISQTQTASPAKRQREVEVAIGTWHGIAKLCYIPDTKLARLVFKQPLPLQFAQRVAIILKGGSRLLHGGEVVWCDFIPSGRKRRIYDELDQLPAVLTPAFKYQLLLNLQGYFDTSKVGTIKEYQGRYLAPIMFAPEWLANTEHTLLTMLAEDGAMGIGEIGSRLRLDDTVLSVIMQAIKQQDKVHLSHGKWCLGQGENEDDLPAEALALLDQVRGLGKAGLELNKVSVTGGKKWLRQLAHYKYITALDETIYYDMALYQGIVQAVVADHQAQDRITMGDIKTRAGLSRKYAIPLANRMEKDGWVRRDGDERIILRTWQSVSV</sequence>
<dbReference type="InterPro" id="IPR000795">
    <property type="entry name" value="T_Tr_GTP-bd_dom"/>
</dbReference>
<dbReference type="PROSITE" id="PS51722">
    <property type="entry name" value="G_TR_2"/>
    <property type="match status" value="1"/>
</dbReference>
<dbReference type="PANTHER" id="PTHR43721">
    <property type="entry name" value="ELONGATION FACTOR TU-RELATED"/>
    <property type="match status" value="1"/>
</dbReference>
<dbReference type="GO" id="GO:0001514">
    <property type="term" value="P:selenocysteine incorporation"/>
    <property type="evidence" value="ECO:0007669"/>
    <property type="project" value="InterPro"/>
</dbReference>
<dbReference type="GO" id="GO:0005525">
    <property type="term" value="F:GTP binding"/>
    <property type="evidence" value="ECO:0007669"/>
    <property type="project" value="UniProtKB-KW"/>
</dbReference>
<dbReference type="GO" id="GO:0003924">
    <property type="term" value="F:GTPase activity"/>
    <property type="evidence" value="ECO:0007669"/>
    <property type="project" value="InterPro"/>
</dbReference>
<evidence type="ECO:0000259" key="3">
    <source>
        <dbReference type="PROSITE" id="PS51722"/>
    </source>
</evidence>
<comment type="caution">
    <text evidence="4">The sequence shown here is derived from an EMBL/GenBank/DDBJ whole genome shotgun (WGS) entry which is preliminary data.</text>
</comment>
<evidence type="ECO:0000313" key="4">
    <source>
        <dbReference type="EMBL" id="RWX55688.1"/>
    </source>
</evidence>
<dbReference type="InterPro" id="IPR027417">
    <property type="entry name" value="P-loop_NTPase"/>
</dbReference>
<dbReference type="SUPFAM" id="SSF46785">
    <property type="entry name" value="Winged helix' DNA-binding domain"/>
    <property type="match status" value="1"/>
</dbReference>
<dbReference type="Gene3D" id="1.10.10.10">
    <property type="entry name" value="Winged helix-like DNA-binding domain superfamily/Winged helix DNA-binding domain"/>
    <property type="match status" value="1"/>
</dbReference>
<dbReference type="InterPro" id="IPR036388">
    <property type="entry name" value="WH-like_DNA-bd_sf"/>
</dbReference>
<evidence type="ECO:0000256" key="2">
    <source>
        <dbReference type="ARBA" id="ARBA00023134"/>
    </source>
</evidence>
<name>A0A3S3SZR0_9GAMM</name>
<dbReference type="SUPFAM" id="SSF50447">
    <property type="entry name" value="Translation proteins"/>
    <property type="match status" value="1"/>
</dbReference>
<dbReference type="RefSeq" id="WP_128783712.1">
    <property type="nucleotide sequence ID" value="NZ_RJLM01000003.1"/>
</dbReference>
<dbReference type="Gene3D" id="3.40.50.300">
    <property type="entry name" value="P-loop containing nucleotide triphosphate hydrolases"/>
    <property type="match status" value="1"/>
</dbReference>
<proteinExistence type="predicted"/>
<dbReference type="OrthoDB" id="9803139at2"/>
<evidence type="ECO:0000313" key="5">
    <source>
        <dbReference type="Proteomes" id="UP000287563"/>
    </source>
</evidence>
<dbReference type="InterPro" id="IPR004161">
    <property type="entry name" value="EFTu-like_2"/>
</dbReference>
<gene>
    <name evidence="4" type="ORF">EDI28_10075</name>
</gene>
<dbReference type="InterPro" id="IPR005225">
    <property type="entry name" value="Small_GTP-bd"/>
</dbReference>
<dbReference type="InterPro" id="IPR036390">
    <property type="entry name" value="WH_DNA-bd_sf"/>
</dbReference>
<dbReference type="InterPro" id="IPR050055">
    <property type="entry name" value="EF-Tu_GTPase"/>
</dbReference>
<dbReference type="Pfam" id="PF03144">
    <property type="entry name" value="GTP_EFTU_D2"/>
    <property type="match status" value="1"/>
</dbReference>
<reference evidence="4 5" key="1">
    <citation type="submission" date="2018-11" db="EMBL/GenBank/DDBJ databases">
        <title>Photobacterium sp. BEI247 sp. nov., a marine bacterium isolated from Yongle Blue Hole in the South China Sea.</title>
        <authorList>
            <person name="Wang X."/>
        </authorList>
    </citation>
    <scope>NUCLEOTIDE SEQUENCE [LARGE SCALE GENOMIC DNA]</scope>
    <source>
        <strain evidence="5">BEI247</strain>
    </source>
</reference>
<evidence type="ECO:0000256" key="1">
    <source>
        <dbReference type="ARBA" id="ARBA00022741"/>
    </source>
</evidence>
<protein>
    <submittedName>
        <fullName evidence="4">GTP-binding protein</fullName>
    </submittedName>
</protein>
<dbReference type="Proteomes" id="UP000287563">
    <property type="component" value="Unassembled WGS sequence"/>
</dbReference>
<feature type="domain" description="Tr-type G" evidence="3">
    <location>
        <begin position="10"/>
        <end position="184"/>
    </location>
</feature>
<organism evidence="4 5">
    <name type="scientific">Photobacterium chitinilyticum</name>
    <dbReference type="NCBI Taxonomy" id="2485123"/>
    <lineage>
        <taxon>Bacteria</taxon>
        <taxon>Pseudomonadati</taxon>
        <taxon>Pseudomonadota</taxon>
        <taxon>Gammaproteobacteria</taxon>
        <taxon>Vibrionales</taxon>
        <taxon>Vibrionaceae</taxon>
        <taxon>Photobacterium</taxon>
    </lineage>
</organism>
<keyword evidence="2" id="KW-0342">GTP-binding</keyword>
<dbReference type="PANTHER" id="PTHR43721:SF11">
    <property type="entry name" value="SELENOCYSTEINE-SPECIFIC ELONGATION FACTOR"/>
    <property type="match status" value="1"/>
</dbReference>
<dbReference type="GO" id="GO:0005737">
    <property type="term" value="C:cytoplasm"/>
    <property type="evidence" value="ECO:0007669"/>
    <property type="project" value="InterPro"/>
</dbReference>
<dbReference type="InterPro" id="IPR015191">
    <property type="entry name" value="SelB_WHD4"/>
</dbReference>
<dbReference type="GO" id="GO:0003723">
    <property type="term" value="F:RNA binding"/>
    <property type="evidence" value="ECO:0007669"/>
    <property type="project" value="InterPro"/>
</dbReference>
<dbReference type="SUPFAM" id="SSF52540">
    <property type="entry name" value="P-loop containing nucleoside triphosphate hydrolases"/>
    <property type="match status" value="1"/>
</dbReference>
<keyword evidence="5" id="KW-1185">Reference proteome</keyword>
<keyword evidence="1" id="KW-0547">Nucleotide-binding</keyword>
<dbReference type="GO" id="GO:0003746">
    <property type="term" value="F:translation elongation factor activity"/>
    <property type="evidence" value="ECO:0007669"/>
    <property type="project" value="InterPro"/>
</dbReference>
<dbReference type="EMBL" id="RJLM01000003">
    <property type="protein sequence ID" value="RWX55688.1"/>
    <property type="molecule type" value="Genomic_DNA"/>
</dbReference>
<dbReference type="AlphaFoldDB" id="A0A3S3SZR0"/>
<dbReference type="Pfam" id="PF09107">
    <property type="entry name" value="WHD_3rd_SelB"/>
    <property type="match status" value="1"/>
</dbReference>
<dbReference type="Gene3D" id="2.40.30.10">
    <property type="entry name" value="Translation factors"/>
    <property type="match status" value="1"/>
</dbReference>
<accession>A0A3S3SZR0</accession>